<dbReference type="SUPFAM" id="SSF49373">
    <property type="entry name" value="Invasin/intimin cell-adhesion fragments"/>
    <property type="match status" value="1"/>
</dbReference>
<dbReference type="PANTHER" id="PTHR40446">
    <property type="entry name" value="N-ACETYLGLUCOSAMINE-1-PHOSPHODIESTER ALPHA-N-ACETYLGLUCOSAMINIDASE"/>
    <property type="match status" value="1"/>
</dbReference>
<dbReference type="EMBL" id="BMHP01000001">
    <property type="protein sequence ID" value="GGD49329.1"/>
    <property type="molecule type" value="Genomic_DNA"/>
</dbReference>
<organism evidence="3 4">
    <name type="scientific">Paenibacillus nasutitermitis</name>
    <dbReference type="NCBI Taxonomy" id="1652958"/>
    <lineage>
        <taxon>Bacteria</taxon>
        <taxon>Bacillati</taxon>
        <taxon>Bacillota</taxon>
        <taxon>Bacilli</taxon>
        <taxon>Bacillales</taxon>
        <taxon>Paenibacillaceae</taxon>
        <taxon>Paenibacillus</taxon>
    </lineage>
</organism>
<sequence>MNWKTAGLAATMMLGVLAVPLMETASAVPYKESDKSGINRTASNRAQSITAEEPAGQVTLTYPKASVALTAGTREFIGSSLIVSEKVALTYQTGNPAVAKVNTAGVITAAAAGSTTLTITVVSTGYKGQLKLPVKVSAAQPLKLGFSPKLESRKVTAGGKSFSVSMVTIPKGMPVTAGIAGRSVGATQPLSAIAKNYNADIAINGTFFDAYSGVPDPYGNIIRDGLPEHIGNLGTTIGFKWDGSAVMDSLRIKIFGNVEGSERTSGWYAYFINRKPTSGSAATLFTPARGAKLGFAAASAVIVENGNVKRIAYGENAEIPKNGYVLVFLGAEKGQAGKFKVGDKVSYNVEYQDMNGNKLDWSQVHTAIGAGPRLVKDGKVSLNAADEGFRDPKILSGGGARSGIAILKDGSVIIATVSGATMKQWAQVMVQLGARQAMNLDGGASSGLWYKGKSVTSAGRELSNALLFGEKLKW</sequence>
<comment type="caution">
    <text evidence="3">The sequence shown here is derived from an EMBL/GenBank/DDBJ whole genome shotgun (WGS) entry which is preliminary data.</text>
</comment>
<dbReference type="InterPro" id="IPR018711">
    <property type="entry name" value="NAGPA"/>
</dbReference>
<keyword evidence="1" id="KW-0732">Signal</keyword>
<evidence type="ECO:0000256" key="1">
    <source>
        <dbReference type="SAM" id="SignalP"/>
    </source>
</evidence>
<proteinExistence type="predicted"/>
<dbReference type="Pfam" id="PF09992">
    <property type="entry name" value="NAGPA"/>
    <property type="match status" value="1"/>
</dbReference>
<evidence type="ECO:0000313" key="3">
    <source>
        <dbReference type="EMBL" id="GGD49329.1"/>
    </source>
</evidence>
<reference evidence="3" key="2">
    <citation type="submission" date="2020-09" db="EMBL/GenBank/DDBJ databases">
        <authorList>
            <person name="Sun Q."/>
            <person name="Zhou Y."/>
        </authorList>
    </citation>
    <scope>NUCLEOTIDE SEQUENCE</scope>
    <source>
        <strain evidence="3">CGMCC 1.15178</strain>
    </source>
</reference>
<evidence type="ECO:0000259" key="2">
    <source>
        <dbReference type="Pfam" id="PF09992"/>
    </source>
</evidence>
<dbReference type="Proteomes" id="UP000612456">
    <property type="component" value="Unassembled WGS sequence"/>
</dbReference>
<name>A0A917DL82_9BACL</name>
<dbReference type="PANTHER" id="PTHR40446:SF2">
    <property type="entry name" value="N-ACETYLGLUCOSAMINE-1-PHOSPHODIESTER ALPHA-N-ACETYLGLUCOSAMINIDASE"/>
    <property type="match status" value="1"/>
</dbReference>
<feature type="chain" id="PRO_5039176073" description="Phosphodiester glycosidase domain-containing protein" evidence="1">
    <location>
        <begin position="19"/>
        <end position="474"/>
    </location>
</feature>
<protein>
    <recommendedName>
        <fullName evidence="2">Phosphodiester glycosidase domain-containing protein</fullName>
    </recommendedName>
</protein>
<accession>A0A917DL82</accession>
<dbReference type="Gene3D" id="2.60.40.1080">
    <property type="match status" value="1"/>
</dbReference>
<reference evidence="3" key="1">
    <citation type="journal article" date="2014" name="Int. J. Syst. Evol. Microbiol.">
        <title>Complete genome sequence of Corynebacterium casei LMG S-19264T (=DSM 44701T), isolated from a smear-ripened cheese.</title>
        <authorList>
            <consortium name="US DOE Joint Genome Institute (JGI-PGF)"/>
            <person name="Walter F."/>
            <person name="Albersmeier A."/>
            <person name="Kalinowski J."/>
            <person name="Ruckert C."/>
        </authorList>
    </citation>
    <scope>NUCLEOTIDE SEQUENCE</scope>
    <source>
        <strain evidence="3">CGMCC 1.15178</strain>
    </source>
</reference>
<keyword evidence="4" id="KW-1185">Reference proteome</keyword>
<gene>
    <name evidence="3" type="ORF">GCM10010911_03580</name>
</gene>
<dbReference type="InterPro" id="IPR008964">
    <property type="entry name" value="Invasin/intimin_cell_adhesion"/>
</dbReference>
<evidence type="ECO:0000313" key="4">
    <source>
        <dbReference type="Proteomes" id="UP000612456"/>
    </source>
</evidence>
<feature type="signal peptide" evidence="1">
    <location>
        <begin position="1"/>
        <end position="18"/>
    </location>
</feature>
<feature type="domain" description="Phosphodiester glycosidase" evidence="2">
    <location>
        <begin position="300"/>
        <end position="468"/>
    </location>
</feature>
<dbReference type="AlphaFoldDB" id="A0A917DL82"/>